<dbReference type="AlphaFoldDB" id="A0A4C1XA84"/>
<accession>A0A4C1XA84</accession>
<organism evidence="2 3">
    <name type="scientific">Eumeta variegata</name>
    <name type="common">Bagworm moth</name>
    <name type="synonym">Eumeta japonica</name>
    <dbReference type="NCBI Taxonomy" id="151549"/>
    <lineage>
        <taxon>Eukaryota</taxon>
        <taxon>Metazoa</taxon>
        <taxon>Ecdysozoa</taxon>
        <taxon>Arthropoda</taxon>
        <taxon>Hexapoda</taxon>
        <taxon>Insecta</taxon>
        <taxon>Pterygota</taxon>
        <taxon>Neoptera</taxon>
        <taxon>Endopterygota</taxon>
        <taxon>Lepidoptera</taxon>
        <taxon>Glossata</taxon>
        <taxon>Ditrysia</taxon>
        <taxon>Tineoidea</taxon>
        <taxon>Psychidae</taxon>
        <taxon>Oiketicinae</taxon>
        <taxon>Eumeta</taxon>
    </lineage>
</organism>
<evidence type="ECO:0000256" key="1">
    <source>
        <dbReference type="SAM" id="MobiDB-lite"/>
    </source>
</evidence>
<sequence length="85" mass="9306">MTAKRSSPVLALRKSEANSAKPSLLTKRSIAMTDLISSPSIRFIVNWSRPGGLRTGGALCRFRPSGLISKPGVSYRYGCWLEFTC</sequence>
<proteinExistence type="predicted"/>
<gene>
    <name evidence="2" type="ORF">EVAR_53310_1</name>
</gene>
<comment type="caution">
    <text evidence="2">The sequence shown here is derived from an EMBL/GenBank/DDBJ whole genome shotgun (WGS) entry which is preliminary data.</text>
</comment>
<name>A0A4C1XA84_EUMVA</name>
<reference evidence="2 3" key="1">
    <citation type="journal article" date="2019" name="Commun. Biol.">
        <title>The bagworm genome reveals a unique fibroin gene that provides high tensile strength.</title>
        <authorList>
            <person name="Kono N."/>
            <person name="Nakamura H."/>
            <person name="Ohtoshi R."/>
            <person name="Tomita M."/>
            <person name="Numata K."/>
            <person name="Arakawa K."/>
        </authorList>
    </citation>
    <scope>NUCLEOTIDE SEQUENCE [LARGE SCALE GENOMIC DNA]</scope>
</reference>
<dbReference type="Proteomes" id="UP000299102">
    <property type="component" value="Unassembled WGS sequence"/>
</dbReference>
<protein>
    <submittedName>
        <fullName evidence="2">Uncharacterized protein</fullName>
    </submittedName>
</protein>
<evidence type="ECO:0000313" key="3">
    <source>
        <dbReference type="Proteomes" id="UP000299102"/>
    </source>
</evidence>
<dbReference type="EMBL" id="BGZK01000754">
    <property type="protein sequence ID" value="GBP59157.1"/>
    <property type="molecule type" value="Genomic_DNA"/>
</dbReference>
<keyword evidence="3" id="KW-1185">Reference proteome</keyword>
<feature type="region of interest" description="Disordered" evidence="1">
    <location>
        <begin position="1"/>
        <end position="20"/>
    </location>
</feature>
<evidence type="ECO:0000313" key="2">
    <source>
        <dbReference type="EMBL" id="GBP59157.1"/>
    </source>
</evidence>